<sequence length="292" mass="33294">MSCNNQAAISIRDLCHSYGKKKIYHNLNLDIEPGTIFGLLGKNGVGKSTLINLLMGYLKPQQGQCLIFGEHANYLSPQSREKIALLYEGFISYDNMSIKQVETFFSSFYPKWQARHFHNLIELMDVDINQKLSSLSFGQKSQVILGLLLAQDADLLILDDYSMGLDAGYRRLFIDYLEDYLNGTDKTVLITTHVMNDLESLVDQIAIVDRTTDVYQASMAEFNQGFHCYSSQQPVELASLPQGLIHRVENYRGRNLVYSFEQHSQLENKLGIKLTPKSLTFEERFLGYVGKY</sequence>
<organism evidence="5 6">
    <name type="scientific">Vibrio europaeus</name>
    <dbReference type="NCBI Taxonomy" id="300876"/>
    <lineage>
        <taxon>Bacteria</taxon>
        <taxon>Pseudomonadati</taxon>
        <taxon>Pseudomonadota</taxon>
        <taxon>Gammaproteobacteria</taxon>
        <taxon>Vibrionales</taxon>
        <taxon>Vibrionaceae</taxon>
        <taxon>Vibrio</taxon>
        <taxon>Vibrio oreintalis group</taxon>
    </lineage>
</organism>
<name>A0A178JCK0_9VIBR</name>
<dbReference type="GO" id="GO:0005524">
    <property type="term" value="F:ATP binding"/>
    <property type="evidence" value="ECO:0007669"/>
    <property type="project" value="UniProtKB-KW"/>
</dbReference>
<dbReference type="GeneID" id="78076479"/>
<dbReference type="CDD" id="cd03230">
    <property type="entry name" value="ABC_DR_subfamily_A"/>
    <property type="match status" value="1"/>
</dbReference>
<dbReference type="Gene3D" id="3.40.50.300">
    <property type="entry name" value="P-loop containing nucleotide triphosphate hydrolases"/>
    <property type="match status" value="1"/>
</dbReference>
<dbReference type="GO" id="GO:0016887">
    <property type="term" value="F:ATP hydrolysis activity"/>
    <property type="evidence" value="ECO:0007669"/>
    <property type="project" value="InterPro"/>
</dbReference>
<protein>
    <submittedName>
        <fullName evidence="5">ABC transporter ATP-binding protein</fullName>
    </submittedName>
</protein>
<proteinExistence type="predicted"/>
<dbReference type="Pfam" id="PF00005">
    <property type="entry name" value="ABC_tran"/>
    <property type="match status" value="1"/>
</dbReference>
<evidence type="ECO:0000313" key="6">
    <source>
        <dbReference type="Proteomes" id="UP000094761"/>
    </source>
</evidence>
<feature type="domain" description="ABC transporter" evidence="3">
    <location>
        <begin position="9"/>
        <end position="235"/>
    </location>
</feature>
<dbReference type="PANTHER" id="PTHR43158:SF10">
    <property type="entry name" value="ABC TRANSPORTER ATP-BINDING PROTEIN YTRB"/>
    <property type="match status" value="1"/>
</dbReference>
<reference evidence="5 6" key="1">
    <citation type="submission" date="2016-03" db="EMBL/GenBank/DDBJ databases">
        <title>Draft genome sequence of the Vibrio tubiashii subs. europaeus.</title>
        <authorList>
            <person name="Spinard E."/>
            <person name="Dubert J."/>
            <person name="Nelson D.R."/>
            <person name="Barja J.L."/>
        </authorList>
    </citation>
    <scope>NUCLEOTIDE SEQUENCE [LARGE SCALE GENOMIC DNA]</scope>
    <source>
        <strain evidence="6">PP-638</strain>
        <strain evidence="5">PP2-638</strain>
    </source>
</reference>
<dbReference type="PROSITE" id="PS50893">
    <property type="entry name" value="ABC_TRANSPORTER_2"/>
    <property type="match status" value="1"/>
</dbReference>
<dbReference type="SMART" id="SM00382">
    <property type="entry name" value="AAA"/>
    <property type="match status" value="1"/>
</dbReference>
<evidence type="ECO:0000259" key="3">
    <source>
        <dbReference type="PROSITE" id="PS50893"/>
    </source>
</evidence>
<dbReference type="Proteomes" id="UP001150001">
    <property type="component" value="Unassembled WGS sequence"/>
</dbReference>
<dbReference type="OrthoDB" id="9804819at2"/>
<dbReference type="InterPro" id="IPR003593">
    <property type="entry name" value="AAA+_ATPase"/>
</dbReference>
<dbReference type="AlphaFoldDB" id="A0A178JCK0"/>
<dbReference type="InterPro" id="IPR003439">
    <property type="entry name" value="ABC_transporter-like_ATP-bd"/>
</dbReference>
<evidence type="ECO:0000256" key="1">
    <source>
        <dbReference type="ARBA" id="ARBA00022741"/>
    </source>
</evidence>
<keyword evidence="1" id="KW-0547">Nucleotide-binding</keyword>
<keyword evidence="2 5" id="KW-0067">ATP-binding</keyword>
<dbReference type="SUPFAM" id="SSF52540">
    <property type="entry name" value="P-loop containing nucleoside triphosphate hydrolases"/>
    <property type="match status" value="1"/>
</dbReference>
<accession>A0A178JCK0</accession>
<dbReference type="RefSeq" id="WP_069667654.1">
    <property type="nucleotide sequence ID" value="NZ_JAPFIM010000007.1"/>
</dbReference>
<gene>
    <name evidence="5" type="ORF">AZ468_12265</name>
    <name evidence="4" type="ORF">OPW20_21960</name>
</gene>
<dbReference type="EMBL" id="LUAX01000003">
    <property type="protein sequence ID" value="OAM99248.1"/>
    <property type="molecule type" value="Genomic_DNA"/>
</dbReference>
<evidence type="ECO:0000313" key="4">
    <source>
        <dbReference type="EMBL" id="MDC5742724.1"/>
    </source>
</evidence>
<keyword evidence="7" id="KW-1185">Reference proteome</keyword>
<dbReference type="PANTHER" id="PTHR43158">
    <property type="entry name" value="SKFA PEPTIDE EXPORT ATP-BINDING PROTEIN SKFE"/>
    <property type="match status" value="1"/>
</dbReference>
<dbReference type="InterPro" id="IPR027417">
    <property type="entry name" value="P-loop_NTPase"/>
</dbReference>
<dbReference type="EMBL" id="JAPFIT010000028">
    <property type="protein sequence ID" value="MDC5742724.1"/>
    <property type="molecule type" value="Genomic_DNA"/>
</dbReference>
<comment type="caution">
    <text evidence="5">The sequence shown here is derived from an EMBL/GenBank/DDBJ whole genome shotgun (WGS) entry which is preliminary data.</text>
</comment>
<evidence type="ECO:0000313" key="7">
    <source>
        <dbReference type="Proteomes" id="UP001150001"/>
    </source>
</evidence>
<dbReference type="Proteomes" id="UP000094761">
    <property type="component" value="Unassembled WGS sequence"/>
</dbReference>
<evidence type="ECO:0000313" key="5">
    <source>
        <dbReference type="EMBL" id="OAM99248.1"/>
    </source>
</evidence>
<evidence type="ECO:0000256" key="2">
    <source>
        <dbReference type="ARBA" id="ARBA00022840"/>
    </source>
</evidence>
<reference evidence="4" key="2">
    <citation type="submission" date="2022-11" db="EMBL/GenBank/DDBJ databases">
        <title>Role of the vibriolysin VemA secreted by the emergent pathogen Vibrio europaeus in the colonization of Manila clam mucus.</title>
        <authorList>
            <person name="Martinez C."/>
            <person name="Rodriguez S."/>
            <person name="Vences A."/>
            <person name="Barja J.L."/>
            <person name="Toranzo A.E."/>
            <person name="Dubert J."/>
        </authorList>
    </citation>
    <scope>NUCLEOTIDE SEQUENCE</scope>
    <source>
        <strain evidence="4">3454</strain>
    </source>
</reference>